<dbReference type="InterPro" id="IPR034466">
    <property type="entry name" value="Methyltransferase_Class_B"/>
</dbReference>
<dbReference type="Pfam" id="PF13311">
    <property type="entry name" value="DUF4080"/>
    <property type="match status" value="1"/>
</dbReference>
<dbReference type="Proteomes" id="UP000514720">
    <property type="component" value="Chromosome"/>
</dbReference>
<proteinExistence type="predicted"/>
<keyword evidence="5" id="KW-0411">Iron-sulfur</keyword>
<dbReference type="PANTHER" id="PTHR43409">
    <property type="entry name" value="ANAEROBIC MAGNESIUM-PROTOPORPHYRIN IX MONOMETHYL ESTER CYCLASE-RELATED"/>
    <property type="match status" value="1"/>
</dbReference>
<dbReference type="AlphaFoldDB" id="A0A7L7KQ96"/>
<comment type="cofactor">
    <cofactor evidence="1">
        <name>[4Fe-4S] cluster</name>
        <dbReference type="ChEBI" id="CHEBI:49883"/>
    </cofactor>
</comment>
<dbReference type="InterPro" id="IPR058240">
    <property type="entry name" value="rSAM_sf"/>
</dbReference>
<dbReference type="GO" id="GO:0003824">
    <property type="term" value="F:catalytic activity"/>
    <property type="evidence" value="ECO:0007669"/>
    <property type="project" value="InterPro"/>
</dbReference>
<evidence type="ECO:0000259" key="7">
    <source>
        <dbReference type="PROSITE" id="PS51918"/>
    </source>
</evidence>
<evidence type="ECO:0000313" key="8">
    <source>
        <dbReference type="EMBL" id="QMS84755.1"/>
    </source>
</evidence>
<dbReference type="SFLD" id="SFLDG01123">
    <property type="entry name" value="methyltransferase_(Class_B)"/>
    <property type="match status" value="1"/>
</dbReference>
<evidence type="ECO:0000256" key="1">
    <source>
        <dbReference type="ARBA" id="ARBA00001966"/>
    </source>
</evidence>
<name>A0A7L7KQ96_9MOLU</name>
<dbReference type="CDD" id="cd02068">
    <property type="entry name" value="radical_SAM_B12_BD"/>
    <property type="match status" value="1"/>
</dbReference>
<evidence type="ECO:0000256" key="2">
    <source>
        <dbReference type="ARBA" id="ARBA00022691"/>
    </source>
</evidence>
<sequence>MNILLISIDAKFIHTNNAVRLLKANSTFPIEIREFTIKDRITTIEKTIRQRKWDVIGFSVYIWNVELVKQLLIRVENTSKTIILGGPEVSYDPEHFLQYRAVEVIVRGEGELVFDRLLQRLQHNKPYEDLPNIAYRKQGEIIKKPIEEIQHLNSLEAPYYFEDDIANIPNRITYIESSRGCPYHCSYCLSSLEKSVRFFPVEGVKRAITYAMKHGSQTIKFLDRTFNANRHTLDILDHIIHEDNGRTVFQFEITGEVLSPKIIEYIHNYARPGLFRFEIGIQSTNETTNHLVDRHQNTPQLFDRIRQIQQGGIIDLHLDLIAGLPQEDLASFKKTFDEVFFLGAKELQLGFLKMLRGTKIRLFADLYHYKYHEQAPYEIIENNVLSKRNINEIKHVEHMLEMHHNKGYFGDNLHQYILSQPSPYAFFKKLYAHYKKHKFKQHGYQLVDVYNNLLLFLPEDHHYSILQDYLLRSKIKPQIFFTQSLTKKERNMVLQQVHNITNIPLHKLYKHSVILKGKSEYFVAYYEDQNCISYKVKAPE</sequence>
<dbReference type="SFLD" id="SFLDG01082">
    <property type="entry name" value="B12-binding_domain_containing"/>
    <property type="match status" value="1"/>
</dbReference>
<dbReference type="Pfam" id="PF02310">
    <property type="entry name" value="B12-binding"/>
    <property type="match status" value="1"/>
</dbReference>
<gene>
    <name evidence="8" type="ORF">G4Z02_02960</name>
</gene>
<dbReference type="InterPro" id="IPR025288">
    <property type="entry name" value="DUF4080"/>
</dbReference>
<dbReference type="GO" id="GO:0005829">
    <property type="term" value="C:cytosol"/>
    <property type="evidence" value="ECO:0007669"/>
    <property type="project" value="TreeGrafter"/>
</dbReference>
<protein>
    <submittedName>
        <fullName evidence="8">B12-binding domain-containing radical SAM protein</fullName>
    </submittedName>
</protein>
<dbReference type="Gene3D" id="3.80.30.20">
    <property type="entry name" value="tm_1862 like domain"/>
    <property type="match status" value="1"/>
</dbReference>
<dbReference type="SMART" id="SM00729">
    <property type="entry name" value="Elp3"/>
    <property type="match status" value="1"/>
</dbReference>
<dbReference type="KEGG" id="xcl:G4Z02_02960"/>
<dbReference type="GO" id="GO:0031419">
    <property type="term" value="F:cobalamin binding"/>
    <property type="evidence" value="ECO:0007669"/>
    <property type="project" value="InterPro"/>
</dbReference>
<accession>A0A7L7KQ96</accession>
<evidence type="ECO:0000256" key="3">
    <source>
        <dbReference type="ARBA" id="ARBA00022723"/>
    </source>
</evidence>
<evidence type="ECO:0000256" key="5">
    <source>
        <dbReference type="ARBA" id="ARBA00023014"/>
    </source>
</evidence>
<evidence type="ECO:0000313" key="9">
    <source>
        <dbReference type="Proteomes" id="UP000514720"/>
    </source>
</evidence>
<dbReference type="Gene3D" id="3.40.50.280">
    <property type="entry name" value="Cobalamin-binding domain"/>
    <property type="match status" value="1"/>
</dbReference>
<dbReference type="SFLD" id="SFLDS00029">
    <property type="entry name" value="Radical_SAM"/>
    <property type="match status" value="1"/>
</dbReference>
<dbReference type="GO" id="GO:0046872">
    <property type="term" value="F:metal ion binding"/>
    <property type="evidence" value="ECO:0007669"/>
    <property type="project" value="UniProtKB-KW"/>
</dbReference>
<dbReference type="GO" id="GO:0051539">
    <property type="term" value="F:4 iron, 4 sulfur cluster binding"/>
    <property type="evidence" value="ECO:0007669"/>
    <property type="project" value="UniProtKB-KW"/>
</dbReference>
<keyword evidence="2" id="KW-0949">S-adenosyl-L-methionine</keyword>
<dbReference type="InterPro" id="IPR023404">
    <property type="entry name" value="rSAM_horseshoe"/>
</dbReference>
<dbReference type="InterPro" id="IPR051198">
    <property type="entry name" value="BchE-like"/>
</dbReference>
<evidence type="ECO:0000259" key="6">
    <source>
        <dbReference type="PROSITE" id="PS51332"/>
    </source>
</evidence>
<reference evidence="8 9" key="1">
    <citation type="submission" date="2020-02" db="EMBL/GenBank/DDBJ databases">
        <authorList>
            <person name="Zheng R.K."/>
            <person name="Sun C.M."/>
        </authorList>
    </citation>
    <scope>NUCLEOTIDE SEQUENCE [LARGE SCALE GENOMIC DNA]</scope>
    <source>
        <strain evidence="9">zrk13</strain>
    </source>
</reference>
<evidence type="ECO:0000256" key="4">
    <source>
        <dbReference type="ARBA" id="ARBA00023004"/>
    </source>
</evidence>
<feature type="domain" description="B12-binding" evidence="6">
    <location>
        <begin position="1"/>
        <end position="128"/>
    </location>
</feature>
<dbReference type="RefSeq" id="WP_258878375.1">
    <property type="nucleotide sequence ID" value="NZ_CP048914.1"/>
</dbReference>
<dbReference type="Pfam" id="PF04055">
    <property type="entry name" value="Radical_SAM"/>
    <property type="match status" value="1"/>
</dbReference>
<dbReference type="InterPro" id="IPR006158">
    <property type="entry name" value="Cobalamin-bd"/>
</dbReference>
<dbReference type="InterPro" id="IPR006638">
    <property type="entry name" value="Elp3/MiaA/NifB-like_rSAM"/>
</dbReference>
<feature type="domain" description="Radical SAM core" evidence="7">
    <location>
        <begin position="167"/>
        <end position="401"/>
    </location>
</feature>
<dbReference type="PROSITE" id="PS51332">
    <property type="entry name" value="B12_BINDING"/>
    <property type="match status" value="1"/>
</dbReference>
<dbReference type="PANTHER" id="PTHR43409:SF16">
    <property type="entry name" value="SLR0320 PROTEIN"/>
    <property type="match status" value="1"/>
</dbReference>
<dbReference type="PROSITE" id="PS51918">
    <property type="entry name" value="RADICAL_SAM"/>
    <property type="match status" value="1"/>
</dbReference>
<organism evidence="8 9">
    <name type="scientific">Candidatus Xianfuyuplasma coldseepsis</name>
    <dbReference type="NCBI Taxonomy" id="2782163"/>
    <lineage>
        <taxon>Bacteria</taxon>
        <taxon>Bacillati</taxon>
        <taxon>Mycoplasmatota</taxon>
        <taxon>Mollicutes</taxon>
        <taxon>Candidatus Izemoplasmatales</taxon>
        <taxon>Candidatus Izemoplasmataceae</taxon>
        <taxon>Candidatus Xianfuyuplasma</taxon>
    </lineage>
</organism>
<dbReference type="EMBL" id="CP048914">
    <property type="protein sequence ID" value="QMS84755.1"/>
    <property type="molecule type" value="Genomic_DNA"/>
</dbReference>
<keyword evidence="3" id="KW-0479">Metal-binding</keyword>
<dbReference type="SUPFAM" id="SSF102114">
    <property type="entry name" value="Radical SAM enzymes"/>
    <property type="match status" value="1"/>
</dbReference>
<dbReference type="InterPro" id="IPR007197">
    <property type="entry name" value="rSAM"/>
</dbReference>
<keyword evidence="4" id="KW-0408">Iron</keyword>
<keyword evidence="9" id="KW-1185">Reference proteome</keyword>